<dbReference type="KEGG" id="lak:106158043"/>
<accession>A0A1S3HTI6</accession>
<evidence type="ECO:0000313" key="4">
    <source>
        <dbReference type="RefSeq" id="XP_013389333.1"/>
    </source>
</evidence>
<gene>
    <name evidence="4" type="primary">LOC106158043</name>
</gene>
<evidence type="ECO:0000256" key="1">
    <source>
        <dbReference type="SAM" id="MobiDB-lite"/>
    </source>
</evidence>
<feature type="compositionally biased region" description="Low complexity" evidence="1">
    <location>
        <begin position="1780"/>
        <end position="1795"/>
    </location>
</feature>
<dbReference type="InParanoid" id="A0A1S3HTI6"/>
<feature type="chain" id="PRO_5010383599" evidence="2">
    <location>
        <begin position="23"/>
        <end position="1886"/>
    </location>
</feature>
<keyword evidence="2" id="KW-0732">Signal</keyword>
<name>A0A1S3HTI6_LINAN</name>
<protein>
    <submittedName>
        <fullName evidence="4">Uncharacterized protein LOC106158043</fullName>
    </submittedName>
</protein>
<proteinExistence type="predicted"/>
<feature type="region of interest" description="Disordered" evidence="1">
    <location>
        <begin position="1780"/>
        <end position="1816"/>
    </location>
</feature>
<feature type="compositionally biased region" description="Low complexity" evidence="1">
    <location>
        <begin position="364"/>
        <end position="383"/>
    </location>
</feature>
<dbReference type="GeneID" id="106158043"/>
<evidence type="ECO:0000256" key="2">
    <source>
        <dbReference type="SAM" id="SignalP"/>
    </source>
</evidence>
<reference evidence="4" key="1">
    <citation type="submission" date="2025-08" db="UniProtKB">
        <authorList>
            <consortium name="RefSeq"/>
        </authorList>
    </citation>
    <scope>IDENTIFICATION</scope>
    <source>
        <tissue evidence="4">Gonads</tissue>
    </source>
</reference>
<feature type="signal peptide" evidence="2">
    <location>
        <begin position="1"/>
        <end position="22"/>
    </location>
</feature>
<evidence type="ECO:0000313" key="3">
    <source>
        <dbReference type="Proteomes" id="UP000085678"/>
    </source>
</evidence>
<keyword evidence="3" id="KW-1185">Reference proteome</keyword>
<dbReference type="Proteomes" id="UP000085678">
    <property type="component" value="Unplaced"/>
</dbReference>
<organism evidence="3 4">
    <name type="scientific">Lingula anatina</name>
    <name type="common">Brachiopod</name>
    <name type="synonym">Lingula unguis</name>
    <dbReference type="NCBI Taxonomy" id="7574"/>
    <lineage>
        <taxon>Eukaryota</taxon>
        <taxon>Metazoa</taxon>
        <taxon>Spiralia</taxon>
        <taxon>Lophotrochozoa</taxon>
        <taxon>Brachiopoda</taxon>
        <taxon>Linguliformea</taxon>
        <taxon>Lingulata</taxon>
        <taxon>Lingulida</taxon>
        <taxon>Linguloidea</taxon>
        <taxon>Lingulidae</taxon>
        <taxon>Lingula</taxon>
    </lineage>
</organism>
<feature type="region of interest" description="Disordered" evidence="1">
    <location>
        <begin position="358"/>
        <end position="383"/>
    </location>
</feature>
<sequence length="1886" mass="197329">MAVLGRVTYLAVIAVLLDIVCGQTVTRTSAGQSDSASGGEHFMGFRMSNEAAGSAGLHNPFNMNQATVQQGKAFGGIFRGSCESPNIIYAHEDMRSLVQCSNGYAYKMPCAPGTAIDPASVTGSGPITCGMILEGNTSARSRVLVNSALLSAPVQQLSAAVIRERPALVLQGASASAGTVLSTADSVSRSSNLVTSSSRRVIRVRGGSVSEGGDNIAITGGKIVPDTDSIITISGSVSGVQPDGTVIVNQGQGQGQLTIRRVGGSLRVTQDRGGSSTTTDGRQVIINGGRLFSGGRVITLNRTLVETAVTGGQGQSEEEVVIVPGSGSDVQMVEGSVAVDEVPVPRFASSPLRGGAVLNGGSGTSVSSRTFSSSSTSVSSSSSSRRQIVISGGRVITGRLMIINGGLRIIRISGGGGGINVSQGRFIVRGLTSPTQEFLLDGARVVGGRVITSDGRLVEVPGCGSTGITINREIQTSAGRQIYLSCRRVINGGTVTAGGSRREITVIVNGQRTTTTTSGTSGGRLIINGGFSTNREFLVNGGRVSGGQIIAGDGRQVVVEGCGSAGVITREETTSSGRQIYIRCRRVVTGETVTGGTRLVLNLGSLTTSTSTGLTERIISGARIIGGQVLTSDGRQVVVQGCGASGALTREVVTSSGRQVFISCRRVISGQIVTGSTSVERRTSIDINGVRTVVTTTRTTLPNGQTRVREETTVGGQSSTVIITVYGANGEVVDRRVEGSPIVVTTPTPPVRNVSTSVERRTSTDINGIVTVVTTTRTVDSTGRSYVREETVVGGQRTTVIITIIGANGQVIDRRVEGSAIVVTTPTPPVRNVSTSVERRTSTDINGIVTVITTTRTVDSTGRSYVREETVVGGQRTTVIILIIGANGQVIDRRVEGSPIVVTTPTPPVRNVSTSVERRTSTDINGIVTVVTTTRTVDSTGRSFVREETVVGGQRTTVIISIIGANGQVIDRRVEGSTIVLTTPTPPVRNVSTSVERRTSTDINGIVTVVTTTRTVDSTGRSFVREETVVGGQRTTVIISIIGADGQVIDRRVEGSAIVVTTPTPPVRNISISIERRSLFDIDGVLTVVTTTRTLDSAGRTYVQEETVVGGTTRRVVITLLGANGEVIDRRVEGSGSSTTEAELVRNISRSIERRTLLDINGVLTVVTTTRTRDSAGKTYVREVTLVGGRQTGVRLSVIGANGQILSNRTEGTTVSISGQGTATTGTTSSREIIITGGRISGSQVFTSNGRRVLIRGCTSSEILPREVVTSSGREVIIGCRNGQTLTATIAGQTGSSSLISGQVVSGGTLSGQTIRETRTVTRTERIEGGRRIVSTVTRGAENQVLGLRNVSTSVERRTSTDINGIVTVVTTTRTVDSTGRSFVREETVVGGQRTTVIITIIGADGQVIDRRVEGSAIVVTTPTPLVRNISISIERRSLFDIDGVLTVVTTTRTLDSAGRTYVQEETVVGGTTRRVVTTLLGANGEVIDRRVEGSGSSTTEAELVRNISRSIERRTLLDINGVLTVVTTTRTRDSAGKTYVREVTLVGGRQTGVRLSVIGANGQILSNRTEGTTVSISGQGTATTGTTSSREIIITGGRISGSQVFTSNGRRVLIRGCTSSEILPREVVTSSGREVIIGCRNGQTLTATIAGQTGSSSLISGQVVSGGTLSGQTIRETRTVTRTERIEGGRRIVSTVTRGAENQVLGRMEEEIPLSSSSGGRCRVITEFVPTQDPNLPPEISRRNEICDSNTSGTSANVASSTDTSRTILSNIINSRTLSSSTANSRTLSSNTANPQVTTSRRVEAGPDGTQREITTTRETFPDGRYTITEESTVGDRREVLITRYTSDGVVIDVVSQVFTGNSAISNISFGPAYRAESPAPSAGG</sequence>
<dbReference type="RefSeq" id="XP_013389333.1">
    <property type="nucleotide sequence ID" value="XM_013533879.1"/>
</dbReference>